<evidence type="ECO:0000256" key="2">
    <source>
        <dbReference type="ARBA" id="ARBA00006275"/>
    </source>
</evidence>
<dbReference type="Proteomes" id="UP000823660">
    <property type="component" value="Unassembled WGS sequence"/>
</dbReference>
<organism evidence="8 9">
    <name type="scientific">Candidatus Cryptobacteroides faecipullorum</name>
    <dbReference type="NCBI Taxonomy" id="2840764"/>
    <lineage>
        <taxon>Bacteria</taxon>
        <taxon>Pseudomonadati</taxon>
        <taxon>Bacteroidota</taxon>
        <taxon>Bacteroidia</taxon>
        <taxon>Bacteroidales</taxon>
        <taxon>Candidatus Cryptobacteroides</taxon>
    </lineage>
</organism>
<reference evidence="8" key="1">
    <citation type="submission" date="2020-10" db="EMBL/GenBank/DDBJ databases">
        <authorList>
            <person name="Gilroy R."/>
        </authorList>
    </citation>
    <scope>NUCLEOTIDE SEQUENCE</scope>
    <source>
        <strain evidence="8">B1-15692</strain>
    </source>
</reference>
<evidence type="ECO:0000313" key="8">
    <source>
        <dbReference type="EMBL" id="MBO8466713.1"/>
    </source>
</evidence>
<accession>A0A9D9NAP8</accession>
<dbReference type="InterPro" id="IPR033985">
    <property type="entry name" value="SusD-like_N"/>
</dbReference>
<dbReference type="InterPro" id="IPR012944">
    <property type="entry name" value="SusD_RagB_dom"/>
</dbReference>
<evidence type="ECO:0000256" key="5">
    <source>
        <dbReference type="ARBA" id="ARBA00023237"/>
    </source>
</evidence>
<dbReference type="Pfam" id="PF14322">
    <property type="entry name" value="SusD-like_3"/>
    <property type="match status" value="1"/>
</dbReference>
<dbReference type="SUPFAM" id="SSF48452">
    <property type="entry name" value="TPR-like"/>
    <property type="match status" value="1"/>
</dbReference>
<evidence type="ECO:0000259" key="6">
    <source>
        <dbReference type="Pfam" id="PF07980"/>
    </source>
</evidence>
<keyword evidence="3" id="KW-0732">Signal</keyword>
<comment type="similarity">
    <text evidence="2">Belongs to the SusD family.</text>
</comment>
<dbReference type="Gene3D" id="1.25.40.390">
    <property type="match status" value="1"/>
</dbReference>
<evidence type="ECO:0000259" key="7">
    <source>
        <dbReference type="Pfam" id="PF14322"/>
    </source>
</evidence>
<evidence type="ECO:0000256" key="4">
    <source>
        <dbReference type="ARBA" id="ARBA00023136"/>
    </source>
</evidence>
<dbReference type="EMBL" id="JADIMH010000015">
    <property type="protein sequence ID" value="MBO8466713.1"/>
    <property type="molecule type" value="Genomic_DNA"/>
</dbReference>
<dbReference type="PROSITE" id="PS51257">
    <property type="entry name" value="PROKAR_LIPOPROTEIN"/>
    <property type="match status" value="1"/>
</dbReference>
<evidence type="ECO:0000256" key="3">
    <source>
        <dbReference type="ARBA" id="ARBA00022729"/>
    </source>
</evidence>
<feature type="domain" description="RagB/SusD" evidence="6">
    <location>
        <begin position="289"/>
        <end position="576"/>
    </location>
</feature>
<keyword evidence="5" id="KW-0998">Cell outer membrane</keyword>
<gene>
    <name evidence="8" type="ORF">IAB99_02985</name>
</gene>
<evidence type="ECO:0000256" key="1">
    <source>
        <dbReference type="ARBA" id="ARBA00004442"/>
    </source>
</evidence>
<proteinExistence type="inferred from homology"/>
<dbReference type="GO" id="GO:0009279">
    <property type="term" value="C:cell outer membrane"/>
    <property type="evidence" value="ECO:0007669"/>
    <property type="project" value="UniProtKB-SubCell"/>
</dbReference>
<comment type="subcellular location">
    <subcellularLocation>
        <location evidence="1">Cell outer membrane</location>
    </subcellularLocation>
</comment>
<sequence length="582" mass="65931">MKSRYYLILLLGMPAAVSCEDFLTRLPQDELTPETYFTTEAECQLYTNEFYNLFPEGSGVYGETDDYIIPLQLSNEVIGNRTVPSTSGSWNWDRLRDINFFMEHSYQCEDENVRLQYEGLARFFRAYFYFEKVKRYGDVPWVDTPLAAEDPQLYKGRDDRKTVMQHILEDIDFAINNLPTARNVYRVTKWTALALKSRIFLFEGTFRKYHGLGDWESCLEEAVSAGEAFINTSGYTLYSTGSAPYRDLFTLLESDETEIILSRAYTASIGLVHDVNGRFTSISMGRPGIAKDVVNMYLMKDGSRFTDKAGYATMDFYEECQDRDPRLAQTIRTPGYTRIGSAVPVAPDMAATMTGYQIIKYVGSATYDSYNTSENDLPIFRAAEVYLNVAEAKAELGTLTQSDLDLTVNRIRARAGMPSLDMAAANADPDGYLMSESTGYTGVTGENTGVILEIRRERTVELIAEGFRYWDIMRWKAGKRFERPFYGMYFDGPGNYDLDRNGSVDFVIYEGTAPSAQEGVVYMSLEQANLSEGTHGYLTCHGDIARHWDEGKDYLYPVPTDDIVLTEGAITQNPGWEDGIDY</sequence>
<protein>
    <submittedName>
        <fullName evidence="8">RagB/SusD family nutrient uptake outer membrane protein</fullName>
    </submittedName>
</protein>
<reference evidence="8" key="2">
    <citation type="journal article" date="2021" name="PeerJ">
        <title>Extensive microbial diversity within the chicken gut microbiome revealed by metagenomics and culture.</title>
        <authorList>
            <person name="Gilroy R."/>
            <person name="Ravi A."/>
            <person name="Getino M."/>
            <person name="Pursley I."/>
            <person name="Horton D.L."/>
            <person name="Alikhan N.F."/>
            <person name="Baker D."/>
            <person name="Gharbi K."/>
            <person name="Hall N."/>
            <person name="Watson M."/>
            <person name="Adriaenssens E.M."/>
            <person name="Foster-Nyarko E."/>
            <person name="Jarju S."/>
            <person name="Secka A."/>
            <person name="Antonio M."/>
            <person name="Oren A."/>
            <person name="Chaudhuri R.R."/>
            <person name="La Ragione R."/>
            <person name="Hildebrand F."/>
            <person name="Pallen M.J."/>
        </authorList>
    </citation>
    <scope>NUCLEOTIDE SEQUENCE</scope>
    <source>
        <strain evidence="8">B1-15692</strain>
    </source>
</reference>
<name>A0A9D9NAP8_9BACT</name>
<dbReference type="Pfam" id="PF07980">
    <property type="entry name" value="SusD_RagB"/>
    <property type="match status" value="1"/>
</dbReference>
<evidence type="ECO:0000313" key="9">
    <source>
        <dbReference type="Proteomes" id="UP000823660"/>
    </source>
</evidence>
<comment type="caution">
    <text evidence="8">The sequence shown here is derived from an EMBL/GenBank/DDBJ whole genome shotgun (WGS) entry which is preliminary data.</text>
</comment>
<dbReference type="InterPro" id="IPR011990">
    <property type="entry name" value="TPR-like_helical_dom_sf"/>
</dbReference>
<feature type="domain" description="SusD-like N-terminal" evidence="7">
    <location>
        <begin position="113"/>
        <end position="201"/>
    </location>
</feature>
<dbReference type="AlphaFoldDB" id="A0A9D9NAP8"/>
<keyword evidence="4" id="KW-0472">Membrane</keyword>